<keyword evidence="2" id="KW-0001">2Fe-2S</keyword>
<evidence type="ECO:0000256" key="6">
    <source>
        <dbReference type="ARBA" id="ARBA00034078"/>
    </source>
</evidence>
<sequence length="253" mass="27287">MSLPTVLVGRDGVSSLRLNATRPVAAHSFLSRDRAEAGNIVSRLSPENEALAREIIARYPRPKSAVIPLCHLVQEEHGHLTDDGMAHVAELVGVTAAQVQGTASFYEMFKRHETGRYVLGICTNISCLVLGGAELLARAEERLGIRAGSTTADGRVTLEDTECLAACTDAPMCQVNYRYFGQLSDADFDELLDDIASGAIDEVVPAHGTLALVRQHIPDDRVANIGPPEIQVAPQWFTRREAYLAPTDVEGGA</sequence>
<proteinExistence type="inferred from homology"/>
<evidence type="ECO:0000256" key="2">
    <source>
        <dbReference type="ARBA" id="ARBA00022714"/>
    </source>
</evidence>
<dbReference type="Proteomes" id="UP000018291">
    <property type="component" value="Unassembled WGS sequence"/>
</dbReference>
<dbReference type="PANTHER" id="PTHR10371:SF3">
    <property type="entry name" value="NADH DEHYDROGENASE [UBIQUINONE] FLAVOPROTEIN 2, MITOCHONDRIAL"/>
    <property type="match status" value="1"/>
</dbReference>
<dbReference type="EMBL" id="CANL01000008">
    <property type="protein sequence ID" value="CCM63040.1"/>
    <property type="molecule type" value="Genomic_DNA"/>
</dbReference>
<protein>
    <submittedName>
        <fullName evidence="7">NADH-quinone oxidoreductase, E subunit (Modular protein)</fullName>
    </submittedName>
</protein>
<evidence type="ECO:0000256" key="4">
    <source>
        <dbReference type="ARBA" id="ARBA00023004"/>
    </source>
</evidence>
<dbReference type="STRING" id="1229780.BN381_160005"/>
<comment type="similarity">
    <text evidence="1">Belongs to the complex I 24 kDa subunit family.</text>
</comment>
<dbReference type="HOGENOM" id="CLU_054362_2_0_11"/>
<organism evidence="7 8">
    <name type="scientific">Candidatus Neomicrothrix parvicella RN1</name>
    <dbReference type="NCBI Taxonomy" id="1229780"/>
    <lineage>
        <taxon>Bacteria</taxon>
        <taxon>Bacillati</taxon>
        <taxon>Actinomycetota</taxon>
        <taxon>Acidimicrobiia</taxon>
        <taxon>Acidimicrobiales</taxon>
        <taxon>Microthrixaceae</taxon>
        <taxon>Candidatus Neomicrothrix</taxon>
    </lineage>
</organism>
<keyword evidence="5" id="KW-0411">Iron-sulfur</keyword>
<dbReference type="InterPro" id="IPR002023">
    <property type="entry name" value="NuoE-like"/>
</dbReference>
<evidence type="ECO:0000313" key="7">
    <source>
        <dbReference type="EMBL" id="CCM63040.1"/>
    </source>
</evidence>
<evidence type="ECO:0000256" key="5">
    <source>
        <dbReference type="ARBA" id="ARBA00023014"/>
    </source>
</evidence>
<name>R4YXR8_9ACTN</name>
<dbReference type="eggNOG" id="COG1905">
    <property type="taxonomic scope" value="Bacteria"/>
</dbReference>
<reference evidence="7 8" key="1">
    <citation type="journal article" date="2013" name="ISME J.">
        <title>Metabolic model for the filamentous 'Candidatus Microthrix parvicella' based on genomic and metagenomic analyses.</title>
        <authorList>
            <person name="Jon McIlroy S."/>
            <person name="Kristiansen R."/>
            <person name="Albertsen M."/>
            <person name="Michael Karst S."/>
            <person name="Rossetti S."/>
            <person name="Lund Nielsen J."/>
            <person name="Tandoi V."/>
            <person name="James Seviour R."/>
            <person name="Nielsen P.H."/>
        </authorList>
    </citation>
    <scope>NUCLEOTIDE SEQUENCE [LARGE SCALE GENOMIC DNA]</scope>
    <source>
        <strain evidence="7 8">RN1</strain>
    </source>
</reference>
<evidence type="ECO:0000256" key="1">
    <source>
        <dbReference type="ARBA" id="ARBA00010643"/>
    </source>
</evidence>
<dbReference type="GO" id="GO:0003954">
    <property type="term" value="F:NADH dehydrogenase activity"/>
    <property type="evidence" value="ECO:0007669"/>
    <property type="project" value="TreeGrafter"/>
</dbReference>
<dbReference type="CDD" id="cd03064">
    <property type="entry name" value="TRX_Fd_NuoE"/>
    <property type="match status" value="1"/>
</dbReference>
<dbReference type="PANTHER" id="PTHR10371">
    <property type="entry name" value="NADH DEHYDROGENASE UBIQUINONE FLAVOPROTEIN 2, MITOCHONDRIAL"/>
    <property type="match status" value="1"/>
</dbReference>
<dbReference type="NCBIfam" id="TIGR01958">
    <property type="entry name" value="nuoE_fam"/>
    <property type="match status" value="1"/>
</dbReference>
<dbReference type="AlphaFoldDB" id="R4YXR8"/>
<dbReference type="Gene3D" id="1.10.10.1590">
    <property type="entry name" value="NADH-quinone oxidoreductase subunit E"/>
    <property type="match status" value="1"/>
</dbReference>
<keyword evidence="4" id="KW-0408">Iron</keyword>
<dbReference type="Gene3D" id="3.40.30.10">
    <property type="entry name" value="Glutaredoxin"/>
    <property type="match status" value="1"/>
</dbReference>
<dbReference type="GO" id="GO:0046872">
    <property type="term" value="F:metal ion binding"/>
    <property type="evidence" value="ECO:0007669"/>
    <property type="project" value="UniProtKB-KW"/>
</dbReference>
<keyword evidence="8" id="KW-1185">Reference proteome</keyword>
<accession>R4YXR8</accession>
<dbReference type="InterPro" id="IPR036249">
    <property type="entry name" value="Thioredoxin-like_sf"/>
</dbReference>
<dbReference type="InterPro" id="IPR041921">
    <property type="entry name" value="NuoE_N"/>
</dbReference>
<dbReference type="Pfam" id="PF01257">
    <property type="entry name" value="2Fe-2S_thioredx"/>
    <property type="match status" value="1"/>
</dbReference>
<gene>
    <name evidence="7" type="ORF">BN381_160005</name>
</gene>
<evidence type="ECO:0000256" key="3">
    <source>
        <dbReference type="ARBA" id="ARBA00022723"/>
    </source>
</evidence>
<dbReference type="SUPFAM" id="SSF52833">
    <property type="entry name" value="Thioredoxin-like"/>
    <property type="match status" value="1"/>
</dbReference>
<comment type="cofactor">
    <cofactor evidence="6">
        <name>[2Fe-2S] cluster</name>
        <dbReference type="ChEBI" id="CHEBI:190135"/>
    </cofactor>
</comment>
<dbReference type="FunFam" id="1.10.10.1590:FF:000001">
    <property type="entry name" value="NADH-quinone oxidoreductase subunit E"/>
    <property type="match status" value="1"/>
</dbReference>
<comment type="caution">
    <text evidence="7">The sequence shown here is derived from an EMBL/GenBank/DDBJ whole genome shotgun (WGS) entry which is preliminary data.</text>
</comment>
<dbReference type="InterPro" id="IPR042128">
    <property type="entry name" value="NuoE_dom"/>
</dbReference>
<dbReference type="PROSITE" id="PS01099">
    <property type="entry name" value="COMPLEX1_24K"/>
    <property type="match status" value="1"/>
</dbReference>
<evidence type="ECO:0000313" key="8">
    <source>
        <dbReference type="Proteomes" id="UP000018291"/>
    </source>
</evidence>
<dbReference type="GO" id="GO:0051537">
    <property type="term" value="F:2 iron, 2 sulfur cluster binding"/>
    <property type="evidence" value="ECO:0007669"/>
    <property type="project" value="UniProtKB-KW"/>
</dbReference>
<keyword evidence="3" id="KW-0479">Metal-binding</keyword>